<dbReference type="STRING" id="33097.A0A150GJ16"/>
<accession>A0A150GJ16</accession>
<dbReference type="Gene3D" id="2.60.120.330">
    <property type="entry name" value="B-lactam Antibiotic, Isopenicillin N Synthase, Chain"/>
    <property type="match status" value="1"/>
</dbReference>
<dbReference type="InterPro" id="IPR027443">
    <property type="entry name" value="IPNS-like_sf"/>
</dbReference>
<dbReference type="Proteomes" id="UP000075714">
    <property type="component" value="Unassembled WGS sequence"/>
</dbReference>
<proteinExistence type="predicted"/>
<dbReference type="OrthoDB" id="438224at2759"/>
<evidence type="ECO:0000313" key="2">
    <source>
        <dbReference type="Proteomes" id="UP000075714"/>
    </source>
</evidence>
<name>A0A150GJ16_GONPE</name>
<dbReference type="EMBL" id="LSYV01000020">
    <property type="protein sequence ID" value="KXZ49807.1"/>
    <property type="molecule type" value="Genomic_DNA"/>
</dbReference>
<protein>
    <recommendedName>
        <fullName evidence="3">Isopenicillin N synthase-like Fe(2+) 2OG dioxygenase domain-containing protein</fullName>
    </recommendedName>
</protein>
<evidence type="ECO:0008006" key="3">
    <source>
        <dbReference type="Google" id="ProtNLM"/>
    </source>
</evidence>
<organism evidence="1 2">
    <name type="scientific">Gonium pectorale</name>
    <name type="common">Green alga</name>
    <dbReference type="NCBI Taxonomy" id="33097"/>
    <lineage>
        <taxon>Eukaryota</taxon>
        <taxon>Viridiplantae</taxon>
        <taxon>Chlorophyta</taxon>
        <taxon>core chlorophytes</taxon>
        <taxon>Chlorophyceae</taxon>
        <taxon>CS clade</taxon>
        <taxon>Chlamydomonadales</taxon>
        <taxon>Volvocaceae</taxon>
        <taxon>Gonium</taxon>
    </lineage>
</organism>
<dbReference type="PANTHER" id="PTHR48420:SF1">
    <property type="entry name" value="NON-HAEM DIOXYGENASE N-TERMINAL DOMAIN-CONTAINING PROTEIN"/>
    <property type="match status" value="1"/>
</dbReference>
<comment type="caution">
    <text evidence="1">The sequence shown here is derived from an EMBL/GenBank/DDBJ whole genome shotgun (WGS) entry which is preliminary data.</text>
</comment>
<keyword evidence="2" id="KW-1185">Reference proteome</keyword>
<dbReference type="PANTHER" id="PTHR48420">
    <property type="entry name" value="NON-HAEM DIOXYGENASE N-TERMINAL DOMAIN-CONTAINING PROTEIN"/>
    <property type="match status" value="1"/>
</dbReference>
<evidence type="ECO:0000313" key="1">
    <source>
        <dbReference type="EMBL" id="KXZ49807.1"/>
    </source>
</evidence>
<dbReference type="AlphaFoldDB" id="A0A150GJ16"/>
<sequence length="278" mass="30758">MSRFYRLAGKESMSPGVRDTKKGSYYANPEVDDQLQAAGLGEERRREHPGYYGRNIWPREDLPELEPAFKAAGGLVCAVGRLLAAACDRYVTQRLGAPEGHVSRVIQQSTNHKARLLHYFPPEPAAGGSATHPQRQVWCGWHFDHGSLTGLMRAMYIDASGAEVPCPNPHAGLYIRDRHGRVVRVTIPADCLAFQVGEALQVQSGGLLRATAHYVRAAEGPAAVGVSRDTFAVFMQPNVQERMDCPPGVSPKQVEVTHWKPGMNFGQFAEEKFKVYYR</sequence>
<gene>
    <name evidence="1" type="ORF">GPECTOR_19g258</name>
</gene>
<dbReference type="SUPFAM" id="SSF51197">
    <property type="entry name" value="Clavaminate synthase-like"/>
    <property type="match status" value="1"/>
</dbReference>
<reference evidence="2" key="1">
    <citation type="journal article" date="2016" name="Nat. Commun.">
        <title>The Gonium pectorale genome demonstrates co-option of cell cycle regulation during the evolution of multicellularity.</title>
        <authorList>
            <person name="Hanschen E.R."/>
            <person name="Marriage T.N."/>
            <person name="Ferris P.J."/>
            <person name="Hamaji T."/>
            <person name="Toyoda A."/>
            <person name="Fujiyama A."/>
            <person name="Neme R."/>
            <person name="Noguchi H."/>
            <person name="Minakuchi Y."/>
            <person name="Suzuki M."/>
            <person name="Kawai-Toyooka H."/>
            <person name="Smith D.R."/>
            <person name="Sparks H."/>
            <person name="Anderson J."/>
            <person name="Bakaric R."/>
            <person name="Luria V."/>
            <person name="Karger A."/>
            <person name="Kirschner M.W."/>
            <person name="Durand P.M."/>
            <person name="Michod R.E."/>
            <person name="Nozaki H."/>
            <person name="Olson B.J."/>
        </authorList>
    </citation>
    <scope>NUCLEOTIDE SEQUENCE [LARGE SCALE GENOMIC DNA]</scope>
    <source>
        <strain evidence="2">NIES-2863</strain>
    </source>
</reference>